<sequence>MSTALQSSLLRGDQLSRRQFAARTASTLLGVGLLPSVFTNKAGAAPFEGSFKGKQVATAKNVIYLYMSGGQTHMDTWDVKEGVETAGPTKPIKTSADGVRISEYLPLTAQQMHHVTVVNSLTSTQGAHEQGNYMMHTSYTLRGTIRHPAMGSWLTAFQPATGNSTLPKSVFIGNDSRHPGAGFLPASYNPLFVNNPENGIKNVRVQKGLSEDRFVARMSLADELDKDFRNTYQHRNVKAYTDMYDHAMTMMKSEDLKAFDLTEENEETRKSYGAEPFGQGCLLARRLVERGVRFVEVSLGGWDTHNANFVRVPELCDVLDKALASLLSDLNSRGLLEETLVVVTSEFGRTPDINVNVGRDHYPKAFSGIMAGGGVKGGFVYGKTDREGREVIENKVEIPQFNATIAYALGLPLDHVVYSPSKRPFTIADKGHPITDIFA</sequence>
<accession>A0A366HBE4</accession>
<dbReference type="PROSITE" id="PS51318">
    <property type="entry name" value="TAT"/>
    <property type="match status" value="1"/>
</dbReference>
<dbReference type="PANTHER" id="PTHR43737">
    <property type="entry name" value="BLL7424 PROTEIN"/>
    <property type="match status" value="1"/>
</dbReference>
<dbReference type="InterPro" id="IPR006311">
    <property type="entry name" value="TAT_signal"/>
</dbReference>
<dbReference type="SUPFAM" id="SSF53649">
    <property type="entry name" value="Alkaline phosphatase-like"/>
    <property type="match status" value="1"/>
</dbReference>
<comment type="caution">
    <text evidence="1">The sequence shown here is derived from an EMBL/GenBank/DDBJ whole genome shotgun (WGS) entry which is preliminary data.</text>
</comment>
<gene>
    <name evidence="1" type="ORF">DES53_1094</name>
</gene>
<proteinExistence type="predicted"/>
<dbReference type="Gene3D" id="3.40.720.10">
    <property type="entry name" value="Alkaline Phosphatase, subunit A"/>
    <property type="match status" value="1"/>
</dbReference>
<dbReference type="RefSeq" id="WP_113960479.1">
    <property type="nucleotide sequence ID" value="NZ_QNRR01000009.1"/>
</dbReference>
<dbReference type="OrthoDB" id="127333at2"/>
<dbReference type="Pfam" id="PF07394">
    <property type="entry name" value="DUF1501"/>
    <property type="match status" value="1"/>
</dbReference>
<evidence type="ECO:0000313" key="1">
    <source>
        <dbReference type="EMBL" id="RBP39577.1"/>
    </source>
</evidence>
<dbReference type="AlphaFoldDB" id="A0A366HBE4"/>
<organism evidence="1 2">
    <name type="scientific">Roseimicrobium gellanilyticum</name>
    <dbReference type="NCBI Taxonomy" id="748857"/>
    <lineage>
        <taxon>Bacteria</taxon>
        <taxon>Pseudomonadati</taxon>
        <taxon>Verrucomicrobiota</taxon>
        <taxon>Verrucomicrobiia</taxon>
        <taxon>Verrucomicrobiales</taxon>
        <taxon>Verrucomicrobiaceae</taxon>
        <taxon>Roseimicrobium</taxon>
    </lineage>
</organism>
<dbReference type="PANTHER" id="PTHR43737:SF1">
    <property type="entry name" value="DUF1501 DOMAIN-CONTAINING PROTEIN"/>
    <property type="match status" value="1"/>
</dbReference>
<name>A0A366HBE4_9BACT</name>
<dbReference type="InterPro" id="IPR017850">
    <property type="entry name" value="Alkaline_phosphatase_core_sf"/>
</dbReference>
<dbReference type="Proteomes" id="UP000253426">
    <property type="component" value="Unassembled WGS sequence"/>
</dbReference>
<evidence type="ECO:0000313" key="2">
    <source>
        <dbReference type="Proteomes" id="UP000253426"/>
    </source>
</evidence>
<reference evidence="1 2" key="1">
    <citation type="submission" date="2018-06" db="EMBL/GenBank/DDBJ databases">
        <title>Genomic Encyclopedia of Type Strains, Phase IV (KMG-IV): sequencing the most valuable type-strain genomes for metagenomic binning, comparative biology and taxonomic classification.</title>
        <authorList>
            <person name="Goeker M."/>
        </authorList>
    </citation>
    <scope>NUCLEOTIDE SEQUENCE [LARGE SCALE GENOMIC DNA]</scope>
    <source>
        <strain evidence="1 2">DSM 25532</strain>
    </source>
</reference>
<protein>
    <submittedName>
        <fullName evidence="1">Uncharacterized protein DUF1501</fullName>
    </submittedName>
</protein>
<dbReference type="EMBL" id="QNRR01000009">
    <property type="protein sequence ID" value="RBP39577.1"/>
    <property type="molecule type" value="Genomic_DNA"/>
</dbReference>
<dbReference type="InterPro" id="IPR010869">
    <property type="entry name" value="DUF1501"/>
</dbReference>
<keyword evidence="2" id="KW-1185">Reference proteome</keyword>